<keyword evidence="1" id="KW-0472">Membrane</keyword>
<proteinExistence type="predicted"/>
<evidence type="ECO:0000313" key="3">
    <source>
        <dbReference type="Proteomes" id="UP000184512"/>
    </source>
</evidence>
<dbReference type="EMBL" id="FQZG01000015">
    <property type="protein sequence ID" value="SHI79410.1"/>
    <property type="molecule type" value="Genomic_DNA"/>
</dbReference>
<keyword evidence="3" id="KW-1185">Reference proteome</keyword>
<sequence length="159" mass="16539">MSDAQRVSIVGTVLVMAFATVGTLQILVLNPLAAVPGLGLGGIYREVAKAGETMVPAAVALIMLVGPAVAIFWLVQAGRRPGIRARDRGVRYAVLLALGTPAYFFASFGPGMSLADTFAISGADYSPWAIPLYVTSGAAILVIILLVTLKRPGAPTFPR</sequence>
<feature type="transmembrane region" description="Helical" evidence="1">
    <location>
        <begin position="54"/>
        <end position="77"/>
    </location>
</feature>
<keyword evidence="1" id="KW-1133">Transmembrane helix</keyword>
<keyword evidence="1" id="KW-0812">Transmembrane</keyword>
<feature type="transmembrane region" description="Helical" evidence="1">
    <location>
        <begin position="89"/>
        <end position="108"/>
    </location>
</feature>
<feature type="transmembrane region" description="Helical" evidence="1">
    <location>
        <begin position="7"/>
        <end position="34"/>
    </location>
</feature>
<dbReference type="STRING" id="1123357.SAMN02745244_01074"/>
<feature type="transmembrane region" description="Helical" evidence="1">
    <location>
        <begin position="128"/>
        <end position="149"/>
    </location>
</feature>
<dbReference type="AlphaFoldDB" id="A0A1M6E213"/>
<gene>
    <name evidence="2" type="ORF">SAMN02745244_01074</name>
</gene>
<protein>
    <submittedName>
        <fullName evidence="2">Uncharacterized protein</fullName>
    </submittedName>
</protein>
<evidence type="ECO:0000313" key="2">
    <source>
        <dbReference type="EMBL" id="SHI79410.1"/>
    </source>
</evidence>
<organism evidence="2 3">
    <name type="scientific">Tessaracoccus bendigoensis DSM 12906</name>
    <dbReference type="NCBI Taxonomy" id="1123357"/>
    <lineage>
        <taxon>Bacteria</taxon>
        <taxon>Bacillati</taxon>
        <taxon>Actinomycetota</taxon>
        <taxon>Actinomycetes</taxon>
        <taxon>Propionibacteriales</taxon>
        <taxon>Propionibacteriaceae</taxon>
        <taxon>Tessaracoccus</taxon>
    </lineage>
</organism>
<reference evidence="2 3" key="1">
    <citation type="submission" date="2016-11" db="EMBL/GenBank/DDBJ databases">
        <authorList>
            <person name="Jaros S."/>
            <person name="Januszkiewicz K."/>
            <person name="Wedrychowicz H."/>
        </authorList>
    </citation>
    <scope>NUCLEOTIDE SEQUENCE [LARGE SCALE GENOMIC DNA]</scope>
    <source>
        <strain evidence="2 3">DSM 12906</strain>
    </source>
</reference>
<dbReference type="Proteomes" id="UP000184512">
    <property type="component" value="Unassembled WGS sequence"/>
</dbReference>
<accession>A0A1M6E213</accession>
<evidence type="ECO:0000256" key="1">
    <source>
        <dbReference type="SAM" id="Phobius"/>
    </source>
</evidence>
<name>A0A1M6E213_9ACTN</name>
<dbReference type="OrthoDB" id="4794482at2"/>
<dbReference type="RefSeq" id="WP_073186512.1">
    <property type="nucleotide sequence ID" value="NZ_FQZG01000015.1"/>
</dbReference>